<accession>A0AAN9QW79</accession>
<comment type="caution">
    <text evidence="1">The sequence shown here is derived from an EMBL/GenBank/DDBJ whole genome shotgun (WGS) entry which is preliminary data.</text>
</comment>
<gene>
    <name evidence="1" type="ORF">VNO77_07574</name>
</gene>
<dbReference type="AlphaFoldDB" id="A0AAN9QW79"/>
<dbReference type="Proteomes" id="UP001367508">
    <property type="component" value="Unassembled WGS sequence"/>
</dbReference>
<reference evidence="1 2" key="1">
    <citation type="submission" date="2024-01" db="EMBL/GenBank/DDBJ databases">
        <title>The genomes of 5 underutilized Papilionoideae crops provide insights into root nodulation and disease resistanc.</title>
        <authorList>
            <person name="Jiang F."/>
        </authorList>
    </citation>
    <scope>NUCLEOTIDE SEQUENCE [LARGE SCALE GENOMIC DNA]</scope>
    <source>
        <strain evidence="1">LVBAO_FW01</strain>
        <tissue evidence="1">Leaves</tissue>
    </source>
</reference>
<keyword evidence="2" id="KW-1185">Reference proteome</keyword>
<sequence length="66" mass="7746">MKSYGRIQFVHLQIEDQDFFTHHRVGVVTHMVNGRQNGDVIYSWPRRLGISVILLNIQPKEVNNKD</sequence>
<protein>
    <submittedName>
        <fullName evidence="1">Uncharacterized protein</fullName>
    </submittedName>
</protein>
<evidence type="ECO:0000313" key="1">
    <source>
        <dbReference type="EMBL" id="KAK7349834.1"/>
    </source>
</evidence>
<organism evidence="1 2">
    <name type="scientific">Canavalia gladiata</name>
    <name type="common">Sword bean</name>
    <name type="synonym">Dolichos gladiatus</name>
    <dbReference type="NCBI Taxonomy" id="3824"/>
    <lineage>
        <taxon>Eukaryota</taxon>
        <taxon>Viridiplantae</taxon>
        <taxon>Streptophyta</taxon>
        <taxon>Embryophyta</taxon>
        <taxon>Tracheophyta</taxon>
        <taxon>Spermatophyta</taxon>
        <taxon>Magnoliopsida</taxon>
        <taxon>eudicotyledons</taxon>
        <taxon>Gunneridae</taxon>
        <taxon>Pentapetalae</taxon>
        <taxon>rosids</taxon>
        <taxon>fabids</taxon>
        <taxon>Fabales</taxon>
        <taxon>Fabaceae</taxon>
        <taxon>Papilionoideae</taxon>
        <taxon>50 kb inversion clade</taxon>
        <taxon>NPAAA clade</taxon>
        <taxon>indigoferoid/millettioid clade</taxon>
        <taxon>Phaseoleae</taxon>
        <taxon>Canavalia</taxon>
    </lineage>
</organism>
<name>A0AAN9QW79_CANGL</name>
<proteinExistence type="predicted"/>
<dbReference type="EMBL" id="JAYMYQ010000002">
    <property type="protein sequence ID" value="KAK7349834.1"/>
    <property type="molecule type" value="Genomic_DNA"/>
</dbReference>
<evidence type="ECO:0000313" key="2">
    <source>
        <dbReference type="Proteomes" id="UP001367508"/>
    </source>
</evidence>